<dbReference type="InterPro" id="IPR013848">
    <property type="entry name" value="Methylthiotransferase_N"/>
</dbReference>
<evidence type="ECO:0000256" key="3">
    <source>
        <dbReference type="ARBA" id="ARBA00022679"/>
    </source>
</evidence>
<dbReference type="EMBL" id="FWWZ01000001">
    <property type="protein sequence ID" value="SMC09861.1"/>
    <property type="molecule type" value="Genomic_DNA"/>
</dbReference>
<evidence type="ECO:0000256" key="5">
    <source>
        <dbReference type="ARBA" id="ARBA00022723"/>
    </source>
</evidence>
<evidence type="ECO:0000313" key="10">
    <source>
        <dbReference type="EMBL" id="SMC09861.1"/>
    </source>
</evidence>
<dbReference type="InterPro" id="IPR038135">
    <property type="entry name" value="Methylthiotransferase_N_sf"/>
</dbReference>
<dbReference type="PANTHER" id="PTHR11918">
    <property type="entry name" value="RADICAL SAM PROTEINS"/>
    <property type="match status" value="1"/>
</dbReference>
<comment type="cofactor">
    <cofactor evidence="1">
        <name>[4Fe-4S] cluster</name>
        <dbReference type="ChEBI" id="CHEBI:49883"/>
    </cofactor>
</comment>
<dbReference type="Pfam" id="PF04055">
    <property type="entry name" value="Radical_SAM"/>
    <property type="match status" value="1"/>
</dbReference>
<dbReference type="InterPro" id="IPR005839">
    <property type="entry name" value="Methylthiotransferase"/>
</dbReference>
<evidence type="ECO:0000256" key="6">
    <source>
        <dbReference type="ARBA" id="ARBA00023004"/>
    </source>
</evidence>
<reference evidence="11" key="1">
    <citation type="submission" date="2017-04" db="EMBL/GenBank/DDBJ databases">
        <authorList>
            <person name="Varghese N."/>
            <person name="Submissions S."/>
        </authorList>
    </citation>
    <scope>NUCLEOTIDE SEQUENCE [LARGE SCALE GENOMIC DNA]</scope>
    <source>
        <strain evidence="11">DSM 16512</strain>
    </source>
</reference>
<keyword evidence="6" id="KW-0408">Iron</keyword>
<dbReference type="PROSITE" id="PS51918">
    <property type="entry name" value="RADICAL_SAM"/>
    <property type="match status" value="1"/>
</dbReference>
<dbReference type="Gene3D" id="3.40.50.12160">
    <property type="entry name" value="Methylthiotransferase, N-terminal domain"/>
    <property type="match status" value="1"/>
</dbReference>
<feature type="domain" description="Radical SAM core" evidence="9">
    <location>
        <begin position="126"/>
        <end position="351"/>
    </location>
</feature>
<evidence type="ECO:0000256" key="1">
    <source>
        <dbReference type="ARBA" id="ARBA00001966"/>
    </source>
</evidence>
<accession>A0A1W1WU71</accession>
<keyword evidence="7" id="KW-0411">Iron-sulfur</keyword>
<evidence type="ECO:0000259" key="9">
    <source>
        <dbReference type="PROSITE" id="PS51918"/>
    </source>
</evidence>
<keyword evidence="11" id="KW-1185">Reference proteome</keyword>
<evidence type="ECO:0000313" key="11">
    <source>
        <dbReference type="Proteomes" id="UP000192602"/>
    </source>
</evidence>
<dbReference type="OrthoDB" id="9805215at2"/>
<evidence type="ECO:0000259" key="8">
    <source>
        <dbReference type="PROSITE" id="PS51449"/>
    </source>
</evidence>
<dbReference type="AlphaFoldDB" id="A0A1W1WU71"/>
<keyword evidence="3" id="KW-0808">Transferase</keyword>
<dbReference type="PROSITE" id="PS01278">
    <property type="entry name" value="MTTASE_RADICAL"/>
    <property type="match status" value="1"/>
</dbReference>
<keyword evidence="5" id="KW-0479">Metal-binding</keyword>
<dbReference type="NCBIfam" id="TIGR01579">
    <property type="entry name" value="MiaB-like-C"/>
    <property type="match status" value="1"/>
</dbReference>
<evidence type="ECO:0000256" key="7">
    <source>
        <dbReference type="ARBA" id="ARBA00023014"/>
    </source>
</evidence>
<dbReference type="Pfam" id="PF00919">
    <property type="entry name" value="UPF0004"/>
    <property type="match status" value="1"/>
</dbReference>
<organism evidence="10 11">
    <name type="scientific">Nitratiruptor tergarcus DSM 16512</name>
    <dbReference type="NCBI Taxonomy" id="1069081"/>
    <lineage>
        <taxon>Bacteria</taxon>
        <taxon>Pseudomonadati</taxon>
        <taxon>Campylobacterota</taxon>
        <taxon>Epsilonproteobacteria</taxon>
        <taxon>Nautiliales</taxon>
        <taxon>Nitratiruptoraceae</taxon>
        <taxon>Nitratiruptor</taxon>
    </lineage>
</organism>
<dbReference type="CDD" id="cd01335">
    <property type="entry name" value="Radical_SAM"/>
    <property type="match status" value="1"/>
</dbReference>
<dbReference type="InterPro" id="IPR020612">
    <property type="entry name" value="Methylthiotransferase_CS"/>
</dbReference>
<gene>
    <name evidence="10" type="ORF">SAMN05660197_1683</name>
</gene>
<dbReference type="GO" id="GO:0046872">
    <property type="term" value="F:metal ion binding"/>
    <property type="evidence" value="ECO:0007669"/>
    <property type="project" value="UniProtKB-KW"/>
</dbReference>
<dbReference type="InterPro" id="IPR006638">
    <property type="entry name" value="Elp3/MiaA/NifB-like_rSAM"/>
</dbReference>
<protein>
    <submittedName>
        <fullName evidence="10">MiaB-like tRNA modifying enzyme</fullName>
    </submittedName>
</protein>
<dbReference type="PANTHER" id="PTHR11918:SF45">
    <property type="entry name" value="THREONYLCARBAMOYLADENOSINE TRNA METHYLTHIOTRANSFERASE"/>
    <property type="match status" value="1"/>
</dbReference>
<evidence type="ECO:0000256" key="4">
    <source>
        <dbReference type="ARBA" id="ARBA00022691"/>
    </source>
</evidence>
<feature type="domain" description="MTTase N-terminal" evidence="8">
    <location>
        <begin position="1"/>
        <end position="109"/>
    </location>
</feature>
<dbReference type="GO" id="GO:0051539">
    <property type="term" value="F:4 iron, 4 sulfur cluster binding"/>
    <property type="evidence" value="ECO:0007669"/>
    <property type="project" value="UniProtKB-KW"/>
</dbReference>
<dbReference type="Gene3D" id="3.80.30.20">
    <property type="entry name" value="tm_1862 like domain"/>
    <property type="match status" value="1"/>
</dbReference>
<dbReference type="SFLD" id="SFLDG01082">
    <property type="entry name" value="B12-binding_domain_containing"/>
    <property type="match status" value="1"/>
</dbReference>
<dbReference type="SMART" id="SM00729">
    <property type="entry name" value="Elp3"/>
    <property type="match status" value="1"/>
</dbReference>
<dbReference type="SUPFAM" id="SSF102114">
    <property type="entry name" value="Radical SAM enzymes"/>
    <property type="match status" value="1"/>
</dbReference>
<evidence type="ECO:0000256" key="2">
    <source>
        <dbReference type="ARBA" id="ARBA00022485"/>
    </source>
</evidence>
<dbReference type="NCBIfam" id="TIGR00089">
    <property type="entry name" value="MiaB/RimO family radical SAM methylthiotransferase"/>
    <property type="match status" value="1"/>
</dbReference>
<name>A0A1W1WU71_9BACT</name>
<dbReference type="STRING" id="1069081.SAMN05660197_1683"/>
<proteinExistence type="predicted"/>
<keyword evidence="2" id="KW-0004">4Fe-4S</keyword>
<dbReference type="InterPro" id="IPR058240">
    <property type="entry name" value="rSAM_sf"/>
</dbReference>
<dbReference type="InterPro" id="IPR006467">
    <property type="entry name" value="MiaB-like_bact"/>
</dbReference>
<dbReference type="InterPro" id="IPR023404">
    <property type="entry name" value="rSAM_horseshoe"/>
</dbReference>
<dbReference type="GO" id="GO:0035598">
    <property type="term" value="F:tRNA (N(6)-L-threonylcarbamoyladenosine(37)-C(2))-methylthiotransferase activity"/>
    <property type="evidence" value="ECO:0007669"/>
    <property type="project" value="TreeGrafter"/>
</dbReference>
<dbReference type="PROSITE" id="PS51449">
    <property type="entry name" value="MTTASE_N"/>
    <property type="match status" value="1"/>
</dbReference>
<sequence length="410" mass="46893">MKVYFKTFGCRTNLFDTQVMMSSLRDFTLTQNEEDADIVVVNSCTVTNGADGSVRNYINRLNRSGKKIYLTGCGAFTKGEDLFKTKKVIGVFGHSEKTKINELLKKEHFFVLGDLESVDKAIVSEFVGKSRAFIKIQEGCDFRCSYCIIPYVRGNARSMDEELILEQIRLLAANGFGEFIFTGTNVGSYGKDSGSSLAKLLKRVSLIRGVRRVRVGSIEPVQIDEEFKEILDEPWMAKHLHIALQHTSDRMLEFMNRRNRVAEDLPLFEEIASHGYAIGTDFIVGHPGESEEIFKEAVENIKKFPLTHIHLFTYSKRDGTPAATMKEPVRGDVAKGRYKVIKEIIEEKNRDFRMKKLPLQVLIESKKGDYYFGHDQFFNPVFVQSELDLEGNWIELYDYEVKKEGNFAKF</sequence>
<dbReference type="Proteomes" id="UP000192602">
    <property type="component" value="Unassembled WGS sequence"/>
</dbReference>
<dbReference type="RefSeq" id="WP_084276147.1">
    <property type="nucleotide sequence ID" value="NZ_AP026671.1"/>
</dbReference>
<dbReference type="SFLD" id="SFLDS00029">
    <property type="entry name" value="Radical_SAM"/>
    <property type="match status" value="1"/>
</dbReference>
<dbReference type="InterPro" id="IPR007197">
    <property type="entry name" value="rSAM"/>
</dbReference>
<keyword evidence="4" id="KW-0949">S-adenosyl-L-methionine</keyword>